<dbReference type="Proteomes" id="UP001607303">
    <property type="component" value="Unassembled WGS sequence"/>
</dbReference>
<organism evidence="11 12">
    <name type="scientific">Vespula maculifrons</name>
    <name type="common">Eastern yellow jacket</name>
    <name type="synonym">Wasp</name>
    <dbReference type="NCBI Taxonomy" id="7453"/>
    <lineage>
        <taxon>Eukaryota</taxon>
        <taxon>Metazoa</taxon>
        <taxon>Ecdysozoa</taxon>
        <taxon>Arthropoda</taxon>
        <taxon>Hexapoda</taxon>
        <taxon>Insecta</taxon>
        <taxon>Pterygota</taxon>
        <taxon>Neoptera</taxon>
        <taxon>Endopterygota</taxon>
        <taxon>Hymenoptera</taxon>
        <taxon>Apocrita</taxon>
        <taxon>Aculeata</taxon>
        <taxon>Vespoidea</taxon>
        <taxon>Vespidae</taxon>
        <taxon>Vespinae</taxon>
        <taxon>Vespula</taxon>
    </lineage>
</organism>
<reference evidence="11 12" key="1">
    <citation type="journal article" date="2024" name="Ann. Entomol. Soc. Am.">
        <title>Genomic analyses of the southern and eastern yellowjacket wasps (Hymenoptera: Vespidae) reveal evolutionary signatures of social life.</title>
        <authorList>
            <person name="Catto M.A."/>
            <person name="Caine P.B."/>
            <person name="Orr S.E."/>
            <person name="Hunt B.G."/>
            <person name="Goodisman M.A.D."/>
        </authorList>
    </citation>
    <scope>NUCLEOTIDE SEQUENCE [LARGE SCALE GENOMIC DNA]</scope>
    <source>
        <strain evidence="11">232</strain>
        <tissue evidence="11">Head and thorax</tissue>
    </source>
</reference>
<dbReference type="PANTHER" id="PTHR21137:SF35">
    <property type="entry name" value="ODORANT RECEPTOR 19A-RELATED"/>
    <property type="match status" value="1"/>
</dbReference>
<feature type="transmembrane region" description="Helical" evidence="10">
    <location>
        <begin position="210"/>
        <end position="232"/>
    </location>
</feature>
<comment type="caution">
    <text evidence="11">The sequence shown here is derived from an EMBL/GenBank/DDBJ whole genome shotgun (WGS) entry which is preliminary data.</text>
</comment>
<evidence type="ECO:0000256" key="7">
    <source>
        <dbReference type="ARBA" id="ARBA00023136"/>
    </source>
</evidence>
<keyword evidence="3" id="KW-0716">Sensory transduction</keyword>
<keyword evidence="9" id="KW-0807">Transducer</keyword>
<feature type="transmembrane region" description="Helical" evidence="10">
    <location>
        <begin position="68"/>
        <end position="90"/>
    </location>
</feature>
<dbReference type="InterPro" id="IPR004117">
    <property type="entry name" value="7tm6_olfct_rcpt"/>
</dbReference>
<evidence type="ECO:0000313" key="12">
    <source>
        <dbReference type="Proteomes" id="UP001607303"/>
    </source>
</evidence>
<evidence type="ECO:0000256" key="3">
    <source>
        <dbReference type="ARBA" id="ARBA00022606"/>
    </source>
</evidence>
<evidence type="ECO:0000256" key="9">
    <source>
        <dbReference type="ARBA" id="ARBA00023224"/>
    </source>
</evidence>
<dbReference type="GO" id="GO:0005886">
    <property type="term" value="C:plasma membrane"/>
    <property type="evidence" value="ECO:0007669"/>
    <property type="project" value="UniProtKB-SubCell"/>
</dbReference>
<dbReference type="GO" id="GO:0007165">
    <property type="term" value="P:signal transduction"/>
    <property type="evidence" value="ECO:0007669"/>
    <property type="project" value="UniProtKB-KW"/>
</dbReference>
<gene>
    <name evidence="11" type="ORF">V1477_013841</name>
</gene>
<feature type="transmembrane region" description="Helical" evidence="10">
    <location>
        <begin position="244"/>
        <end position="264"/>
    </location>
</feature>
<dbReference type="EMBL" id="JAYRBN010000071">
    <property type="protein sequence ID" value="KAL2734664.1"/>
    <property type="molecule type" value="Genomic_DNA"/>
</dbReference>
<accession>A0ABD2BPE8</accession>
<evidence type="ECO:0000256" key="6">
    <source>
        <dbReference type="ARBA" id="ARBA00022989"/>
    </source>
</evidence>
<sequence length="328" mass="37733">MAEQFPFKFYVIDFSKTLRSITFSRRLLYMTGIWPLEIRESLCISYIIYGIVFNILALLDVIRSIKTFRYVIAIVMENMAVVTALTKILVVRVKARPLSRFLVETKGDYTADNYQNDEEKSPLVEPYDKKSYVFGCVHEFIRIIMVISGYLGTDCFFTTTGLHLTGQLAVLKCKVKNILNDADGPRKAIRKIILGHHRLIRLADLLEDSFNLIIGQHLFGTTILLCISSYRMLSSLASTETGGIMTYVVYAFLLMWKLLIYCYVGESLLTESSNLCDELYFCDWYELSIIDMKSIWICMMRTSKPLKFTCAKFSVLSVRTFTDIFSIV</sequence>
<keyword evidence="2" id="KW-1003">Cell membrane</keyword>
<name>A0ABD2BPE8_VESMC</name>
<dbReference type="Pfam" id="PF02949">
    <property type="entry name" value="7tm_6"/>
    <property type="match status" value="1"/>
</dbReference>
<keyword evidence="5" id="KW-0552">Olfaction</keyword>
<evidence type="ECO:0000256" key="1">
    <source>
        <dbReference type="ARBA" id="ARBA00004651"/>
    </source>
</evidence>
<evidence type="ECO:0000256" key="2">
    <source>
        <dbReference type="ARBA" id="ARBA00022475"/>
    </source>
</evidence>
<dbReference type="PANTHER" id="PTHR21137">
    <property type="entry name" value="ODORANT RECEPTOR"/>
    <property type="match status" value="1"/>
</dbReference>
<protein>
    <submittedName>
        <fullName evidence="11">Odorant receptor 13a-like</fullName>
    </submittedName>
</protein>
<keyword evidence="8" id="KW-0675">Receptor</keyword>
<keyword evidence="12" id="KW-1185">Reference proteome</keyword>
<evidence type="ECO:0000256" key="4">
    <source>
        <dbReference type="ARBA" id="ARBA00022692"/>
    </source>
</evidence>
<evidence type="ECO:0000256" key="10">
    <source>
        <dbReference type="SAM" id="Phobius"/>
    </source>
</evidence>
<comment type="subcellular location">
    <subcellularLocation>
        <location evidence="1">Cell membrane</location>
        <topology evidence="1">Multi-pass membrane protein</topology>
    </subcellularLocation>
</comment>
<dbReference type="GO" id="GO:0007608">
    <property type="term" value="P:sensory perception of smell"/>
    <property type="evidence" value="ECO:0007669"/>
    <property type="project" value="UniProtKB-KW"/>
</dbReference>
<keyword evidence="7 10" id="KW-0472">Membrane</keyword>
<dbReference type="AlphaFoldDB" id="A0ABD2BPE8"/>
<keyword evidence="6 10" id="KW-1133">Transmembrane helix</keyword>
<evidence type="ECO:0000256" key="5">
    <source>
        <dbReference type="ARBA" id="ARBA00022725"/>
    </source>
</evidence>
<keyword evidence="4 10" id="KW-0812">Transmembrane</keyword>
<feature type="transmembrane region" description="Helical" evidence="10">
    <location>
        <begin position="43"/>
        <end position="62"/>
    </location>
</feature>
<evidence type="ECO:0000313" key="11">
    <source>
        <dbReference type="EMBL" id="KAL2734664.1"/>
    </source>
</evidence>
<proteinExistence type="predicted"/>
<evidence type="ECO:0000256" key="8">
    <source>
        <dbReference type="ARBA" id="ARBA00023170"/>
    </source>
</evidence>